<keyword evidence="2" id="KW-1185">Reference proteome</keyword>
<reference evidence="1 2" key="1">
    <citation type="submission" date="2023-12" db="EMBL/GenBank/DDBJ databases">
        <title>Thiobacillus sedimentum sp. nov., a chemolithoautotrophic sulfur-oxidizing bacterium isolated from freshwater sediment.</title>
        <authorList>
            <person name="Luo J."/>
            <person name="Dai C."/>
        </authorList>
    </citation>
    <scope>NUCLEOTIDE SEQUENCE [LARGE SCALE GENOMIC DNA]</scope>
    <source>
        <strain evidence="1 2">SCUT-2</strain>
    </source>
</reference>
<evidence type="ECO:0000313" key="2">
    <source>
        <dbReference type="Proteomes" id="UP001334732"/>
    </source>
</evidence>
<accession>A0ABZ1CG41</accession>
<sequence>MSKTIAAFDFRRRVCYDAPAKRAFHSHACRQLKRVAAALGLSPGAYDLRSNQGGIAVSGEVTLHADRLYVQACQPAAGHDTGVLFRTCQGRKDYHGGPNNFASLDLLNRPQDLAARIREVCRV</sequence>
<dbReference type="Proteomes" id="UP001334732">
    <property type="component" value="Chromosome"/>
</dbReference>
<dbReference type="EMBL" id="CP141769">
    <property type="protein sequence ID" value="WRS38149.1"/>
    <property type="molecule type" value="Genomic_DNA"/>
</dbReference>
<organism evidence="1 2">
    <name type="scientific">Thiobacillus sedimenti</name>
    <dbReference type="NCBI Taxonomy" id="3110231"/>
    <lineage>
        <taxon>Bacteria</taxon>
        <taxon>Pseudomonadati</taxon>
        <taxon>Pseudomonadota</taxon>
        <taxon>Betaproteobacteria</taxon>
        <taxon>Nitrosomonadales</taxon>
        <taxon>Thiobacillaceae</taxon>
        <taxon>Thiobacillus</taxon>
    </lineage>
</organism>
<name>A0ABZ1CG41_9PROT</name>
<gene>
    <name evidence="1" type="ORF">VA613_08990</name>
</gene>
<proteinExistence type="predicted"/>
<protein>
    <submittedName>
        <fullName evidence="1">Uncharacterized protein</fullName>
    </submittedName>
</protein>
<evidence type="ECO:0000313" key="1">
    <source>
        <dbReference type="EMBL" id="WRS38149.1"/>
    </source>
</evidence>
<dbReference type="RefSeq" id="WP_324778749.1">
    <property type="nucleotide sequence ID" value="NZ_CP141769.1"/>
</dbReference>